<name>A0A7W9CAM5_9MICO</name>
<dbReference type="Proteomes" id="UP000517712">
    <property type="component" value="Unassembled WGS sequence"/>
</dbReference>
<comment type="similarity">
    <text evidence="1">Belongs to the WXG100 family.</text>
</comment>
<keyword evidence="4" id="KW-1185">Reference proteome</keyword>
<dbReference type="Gene3D" id="1.10.287.1060">
    <property type="entry name" value="ESAT-6-like"/>
    <property type="match status" value="1"/>
</dbReference>
<dbReference type="SUPFAM" id="SSF140453">
    <property type="entry name" value="EsxAB dimer-like"/>
    <property type="match status" value="1"/>
</dbReference>
<reference evidence="3 4" key="1">
    <citation type="submission" date="2020-08" db="EMBL/GenBank/DDBJ databases">
        <title>Sequencing the genomes of 1000 actinobacteria strains.</title>
        <authorList>
            <person name="Klenk H.-P."/>
        </authorList>
    </citation>
    <scope>NUCLEOTIDE SEQUENCE [LARGE SCALE GENOMIC DNA]</scope>
    <source>
        <strain evidence="3 4">DSM 24823</strain>
    </source>
</reference>
<feature type="coiled-coil region" evidence="2">
    <location>
        <begin position="15"/>
        <end position="42"/>
    </location>
</feature>
<dbReference type="AlphaFoldDB" id="A0A7W9CAM5"/>
<dbReference type="NCBIfam" id="TIGR03930">
    <property type="entry name" value="WXG100_ESAT6"/>
    <property type="match status" value="1"/>
</dbReference>
<sequence>MSVYTVDTDAVLAANGAARATMERLRSESQALRAQLTQLQSSWTGAASAAFQGCSDQWAAAQMHVEQVLDSIGNALGAAAHQYADADRYSAGLFR</sequence>
<evidence type="ECO:0000313" key="4">
    <source>
        <dbReference type="Proteomes" id="UP000517712"/>
    </source>
</evidence>
<evidence type="ECO:0000256" key="1">
    <source>
        <dbReference type="RuleBase" id="RU362001"/>
    </source>
</evidence>
<keyword evidence="2" id="KW-0175">Coiled coil</keyword>
<proteinExistence type="inferred from homology"/>
<dbReference type="InterPro" id="IPR010310">
    <property type="entry name" value="T7SS_ESAT-6-like"/>
</dbReference>
<dbReference type="Pfam" id="PF06013">
    <property type="entry name" value="WXG100"/>
    <property type="match status" value="1"/>
</dbReference>
<dbReference type="InterPro" id="IPR036689">
    <property type="entry name" value="ESAT-6-like_sf"/>
</dbReference>
<evidence type="ECO:0000256" key="2">
    <source>
        <dbReference type="SAM" id="Coils"/>
    </source>
</evidence>
<dbReference type="RefSeq" id="WP_144797765.1">
    <property type="nucleotide sequence ID" value="NZ_BAAAPG010000003.1"/>
</dbReference>
<protein>
    <recommendedName>
        <fullName evidence="1">ESAT-6-like protein</fullName>
    </recommendedName>
</protein>
<dbReference type="EMBL" id="JACHMU010000001">
    <property type="protein sequence ID" value="MBB5741993.1"/>
    <property type="molecule type" value="Genomic_DNA"/>
</dbReference>
<accession>A0A7W9CAM5</accession>
<comment type="caution">
    <text evidence="3">The sequence shown here is derived from an EMBL/GenBank/DDBJ whole genome shotgun (WGS) entry which is preliminary data.</text>
</comment>
<gene>
    <name evidence="3" type="ORF">HD600_000490</name>
</gene>
<organism evidence="3 4">
    <name type="scientific">Microbacterium ginsengiterrae</name>
    <dbReference type="NCBI Taxonomy" id="546115"/>
    <lineage>
        <taxon>Bacteria</taxon>
        <taxon>Bacillati</taxon>
        <taxon>Actinomycetota</taxon>
        <taxon>Actinomycetes</taxon>
        <taxon>Micrococcales</taxon>
        <taxon>Microbacteriaceae</taxon>
        <taxon>Microbacterium</taxon>
    </lineage>
</organism>
<evidence type="ECO:0000313" key="3">
    <source>
        <dbReference type="EMBL" id="MBB5741993.1"/>
    </source>
</evidence>